<accession>A0A1F5SLY2</accession>
<comment type="caution">
    <text evidence="1">The sequence shown here is derived from an EMBL/GenBank/DDBJ whole genome shotgun (WGS) entry which is preliminary data.</text>
</comment>
<dbReference type="InterPro" id="IPR043519">
    <property type="entry name" value="NT_sf"/>
</dbReference>
<protein>
    <recommendedName>
        <fullName evidence="3">GrpB family protein</fullName>
    </recommendedName>
</protein>
<dbReference type="InterPro" id="IPR007344">
    <property type="entry name" value="GrpB/CoaE"/>
</dbReference>
<evidence type="ECO:0000313" key="2">
    <source>
        <dbReference type="Proteomes" id="UP000178367"/>
    </source>
</evidence>
<dbReference type="Gene3D" id="3.30.460.10">
    <property type="entry name" value="Beta Polymerase, domain 2"/>
    <property type="match status" value="1"/>
</dbReference>
<proteinExistence type="predicted"/>
<reference evidence="1 2" key="1">
    <citation type="journal article" date="2016" name="Nat. Commun.">
        <title>Thousands of microbial genomes shed light on interconnected biogeochemical processes in an aquifer system.</title>
        <authorList>
            <person name="Anantharaman K."/>
            <person name="Brown C.T."/>
            <person name="Hug L.A."/>
            <person name="Sharon I."/>
            <person name="Castelle C.J."/>
            <person name="Probst A.J."/>
            <person name="Thomas B.C."/>
            <person name="Singh A."/>
            <person name="Wilkins M.J."/>
            <person name="Karaoz U."/>
            <person name="Brodie E.L."/>
            <person name="Williams K.H."/>
            <person name="Hubbard S.S."/>
            <person name="Banfield J.F."/>
        </authorList>
    </citation>
    <scope>NUCLEOTIDE SEQUENCE [LARGE SCALE GENOMIC DNA]</scope>
</reference>
<dbReference type="EMBL" id="MFGB01000006">
    <property type="protein sequence ID" value="OGF27690.1"/>
    <property type="molecule type" value="Genomic_DNA"/>
</dbReference>
<evidence type="ECO:0008006" key="3">
    <source>
        <dbReference type="Google" id="ProtNLM"/>
    </source>
</evidence>
<dbReference type="STRING" id="1797994.A2227_03880"/>
<dbReference type="SUPFAM" id="SSF81301">
    <property type="entry name" value="Nucleotidyltransferase"/>
    <property type="match status" value="1"/>
</dbReference>
<dbReference type="PANTHER" id="PTHR34822">
    <property type="entry name" value="GRPB DOMAIN PROTEIN (AFU_ORTHOLOGUE AFUA_1G01530)"/>
    <property type="match status" value="1"/>
</dbReference>
<dbReference type="AlphaFoldDB" id="A0A1F5SLY2"/>
<dbReference type="Proteomes" id="UP000178367">
    <property type="component" value="Unassembled WGS sequence"/>
</dbReference>
<gene>
    <name evidence="1" type="ORF">A2227_03880</name>
</gene>
<dbReference type="PANTHER" id="PTHR34822:SF1">
    <property type="entry name" value="GRPB FAMILY PROTEIN"/>
    <property type="match status" value="1"/>
</dbReference>
<evidence type="ECO:0000313" key="1">
    <source>
        <dbReference type="EMBL" id="OGF27690.1"/>
    </source>
</evidence>
<sequence>MTAEMKKYVFRKYNPAYPAFFMSEKEKLTGILNPAARIEHVGSTAVPGLGGKGIIDIVVGASNFKTAKNKLEEAGYEFCEEASYPERLFFWRDYTRKGGTRRIHIHLVKFPGRGWKEMVGFRDYLLKHPELIKEYAAIKKEAVKFAGGDGGKYKKFKKGFIEKTIIKF</sequence>
<dbReference type="Pfam" id="PF04229">
    <property type="entry name" value="GrpB"/>
    <property type="match status" value="1"/>
</dbReference>
<organism evidence="1 2">
    <name type="scientific">Candidatus Falkowbacteria bacterium RIFOXYA2_FULL_47_19</name>
    <dbReference type="NCBI Taxonomy" id="1797994"/>
    <lineage>
        <taxon>Bacteria</taxon>
        <taxon>Candidatus Falkowiibacteriota</taxon>
    </lineage>
</organism>
<name>A0A1F5SLY2_9BACT</name>